<sequence>MNNVPDSYLGGWQRTLLRTADGHEDRDTRVFWLQTASVHADLRIPEPTPMTVDQRISQAGFAGLTEVESDRCQWHRLVDFHPDSGTDVGLMTFISPDEVHEAAPDGSYLEVWQRLPESIGATHAIWLEAVNNPQRKGCLLQAGDCFMFVADRPTPARKGVPLRTQITGLGADQAEFMMGCEFSFGRVSGGDMPWEITLSSLPGRTGRCLLLDPPEASLSQWPVERLATLGGYPPSSGWQCAPLPLSSLPEKEVIR</sequence>
<accession>A0ABQ1PAN3</accession>
<gene>
    <name evidence="1" type="ORF">GCM10007418_10580</name>
</gene>
<dbReference type="EMBL" id="BMFF01000002">
    <property type="protein sequence ID" value="GGC92960.1"/>
    <property type="molecule type" value="Genomic_DNA"/>
</dbReference>
<dbReference type="Proteomes" id="UP000638188">
    <property type="component" value="Unassembled WGS sequence"/>
</dbReference>
<reference evidence="2" key="1">
    <citation type="journal article" date="2019" name="Int. J. Syst. Evol. Microbiol.">
        <title>The Global Catalogue of Microorganisms (GCM) 10K type strain sequencing project: providing services to taxonomists for standard genome sequencing and annotation.</title>
        <authorList>
            <consortium name="The Broad Institute Genomics Platform"/>
            <consortium name="The Broad Institute Genome Sequencing Center for Infectious Disease"/>
            <person name="Wu L."/>
            <person name="Ma J."/>
        </authorList>
    </citation>
    <scope>NUCLEOTIDE SEQUENCE [LARGE SCALE GENOMIC DNA]</scope>
    <source>
        <strain evidence="2">CGMCC 1.12482</strain>
    </source>
</reference>
<evidence type="ECO:0000313" key="1">
    <source>
        <dbReference type="EMBL" id="GGC92960.1"/>
    </source>
</evidence>
<dbReference type="RefSeq" id="WP_150276283.1">
    <property type="nucleotide sequence ID" value="NZ_BMFF01000002.1"/>
</dbReference>
<organism evidence="1 2">
    <name type="scientific">Halopseudomonas salina</name>
    <dbReference type="NCBI Taxonomy" id="1323744"/>
    <lineage>
        <taxon>Bacteria</taxon>
        <taxon>Pseudomonadati</taxon>
        <taxon>Pseudomonadota</taxon>
        <taxon>Gammaproteobacteria</taxon>
        <taxon>Pseudomonadales</taxon>
        <taxon>Pseudomonadaceae</taxon>
        <taxon>Halopseudomonas</taxon>
    </lineage>
</organism>
<evidence type="ECO:0000313" key="2">
    <source>
        <dbReference type="Proteomes" id="UP000638188"/>
    </source>
</evidence>
<comment type="caution">
    <text evidence="1">The sequence shown here is derived from an EMBL/GenBank/DDBJ whole genome shotgun (WGS) entry which is preliminary data.</text>
</comment>
<name>A0ABQ1PAN3_9GAMM</name>
<protein>
    <submittedName>
        <fullName evidence="1">Uncharacterized protein</fullName>
    </submittedName>
</protein>
<keyword evidence="2" id="KW-1185">Reference proteome</keyword>
<proteinExistence type="predicted"/>